<dbReference type="EMBL" id="JBAWTH010000025">
    <property type="protein sequence ID" value="KAL2286289.1"/>
    <property type="molecule type" value="Genomic_DNA"/>
</dbReference>
<evidence type="ECO:0000313" key="3">
    <source>
        <dbReference type="Proteomes" id="UP001600888"/>
    </source>
</evidence>
<feature type="compositionally biased region" description="Low complexity" evidence="1">
    <location>
        <begin position="90"/>
        <end position="101"/>
    </location>
</feature>
<dbReference type="Proteomes" id="UP001600888">
    <property type="component" value="Unassembled WGS sequence"/>
</dbReference>
<proteinExistence type="predicted"/>
<evidence type="ECO:0000313" key="2">
    <source>
        <dbReference type="EMBL" id="KAL2286289.1"/>
    </source>
</evidence>
<feature type="compositionally biased region" description="Polar residues" evidence="1">
    <location>
        <begin position="113"/>
        <end position="123"/>
    </location>
</feature>
<gene>
    <name evidence="2" type="ORF">FJTKL_07077</name>
</gene>
<evidence type="ECO:0008006" key="4">
    <source>
        <dbReference type="Google" id="ProtNLM"/>
    </source>
</evidence>
<keyword evidence="3" id="KW-1185">Reference proteome</keyword>
<name>A0ABR4EV24_9PEZI</name>
<accession>A0ABR4EV24</accession>
<protein>
    <recommendedName>
        <fullName evidence="4">Integral membrane protein</fullName>
    </recommendedName>
</protein>
<feature type="region of interest" description="Disordered" evidence="1">
    <location>
        <begin position="28"/>
        <end position="134"/>
    </location>
</feature>
<evidence type="ECO:0000256" key="1">
    <source>
        <dbReference type="SAM" id="MobiDB-lite"/>
    </source>
</evidence>
<organism evidence="2 3">
    <name type="scientific">Diaporthe vaccinii</name>
    <dbReference type="NCBI Taxonomy" id="105482"/>
    <lineage>
        <taxon>Eukaryota</taxon>
        <taxon>Fungi</taxon>
        <taxon>Dikarya</taxon>
        <taxon>Ascomycota</taxon>
        <taxon>Pezizomycotina</taxon>
        <taxon>Sordariomycetes</taxon>
        <taxon>Sordariomycetidae</taxon>
        <taxon>Diaporthales</taxon>
        <taxon>Diaporthaceae</taxon>
        <taxon>Diaporthe</taxon>
        <taxon>Diaporthe eres species complex</taxon>
    </lineage>
</organism>
<reference evidence="2 3" key="1">
    <citation type="submission" date="2024-03" db="EMBL/GenBank/DDBJ databases">
        <title>A high-quality draft genome sequence of Diaporthe vaccinii, a causative agent of upright dieback and viscid rot disease in cranberry plants.</title>
        <authorList>
            <person name="Sarrasin M."/>
            <person name="Lang B.F."/>
            <person name="Burger G."/>
        </authorList>
    </citation>
    <scope>NUCLEOTIDE SEQUENCE [LARGE SCALE GENOMIC DNA]</scope>
    <source>
        <strain evidence="2 3">IS7</strain>
    </source>
</reference>
<sequence>MYRIERVTRDVSIARNPEPFVTVSLNDILETDELNPSQPHSLRRESAPSKAPDPPSRRKQYSPGIVSVVGRDHSTRDSSEETSGITRTGSASPRRSSLSSPDQALADDEDQTGGPQRNVSRDSPTAAGRGAGTG</sequence>
<comment type="caution">
    <text evidence="2">The sequence shown here is derived from an EMBL/GenBank/DDBJ whole genome shotgun (WGS) entry which is preliminary data.</text>
</comment>
<feature type="compositionally biased region" description="Basic and acidic residues" evidence="1">
    <location>
        <begin position="70"/>
        <end position="79"/>
    </location>
</feature>